<protein>
    <recommendedName>
        <fullName evidence="11">Protein kinase domain-containing protein</fullName>
    </recommendedName>
</protein>
<evidence type="ECO:0000256" key="7">
    <source>
        <dbReference type="ARBA" id="ARBA00022840"/>
    </source>
</evidence>
<keyword evidence="4 9" id="KW-0547">Nucleotide-binding</keyword>
<dbReference type="Gramene" id="OB11G15950.1">
    <property type="protein sequence ID" value="OB11G15950.1"/>
    <property type="gene ID" value="OB11G15950"/>
</dbReference>
<dbReference type="InterPro" id="IPR001245">
    <property type="entry name" value="Ser-Thr/Tyr_kinase_cat_dom"/>
</dbReference>
<reference evidence="12" key="1">
    <citation type="journal article" date="2013" name="Nat. Commun.">
        <title>Whole-genome sequencing of Oryza brachyantha reveals mechanisms underlying Oryza genome evolution.</title>
        <authorList>
            <person name="Chen J."/>
            <person name="Huang Q."/>
            <person name="Gao D."/>
            <person name="Wang J."/>
            <person name="Lang Y."/>
            <person name="Liu T."/>
            <person name="Li B."/>
            <person name="Bai Z."/>
            <person name="Luis Goicoechea J."/>
            <person name="Liang C."/>
            <person name="Chen C."/>
            <person name="Zhang W."/>
            <person name="Sun S."/>
            <person name="Liao Y."/>
            <person name="Zhang X."/>
            <person name="Yang L."/>
            <person name="Song C."/>
            <person name="Wang M."/>
            <person name="Shi J."/>
            <person name="Liu G."/>
            <person name="Liu J."/>
            <person name="Zhou H."/>
            <person name="Zhou W."/>
            <person name="Yu Q."/>
            <person name="An N."/>
            <person name="Chen Y."/>
            <person name="Cai Q."/>
            <person name="Wang B."/>
            <person name="Liu B."/>
            <person name="Min J."/>
            <person name="Huang Y."/>
            <person name="Wu H."/>
            <person name="Li Z."/>
            <person name="Zhang Y."/>
            <person name="Yin Y."/>
            <person name="Song W."/>
            <person name="Jiang J."/>
            <person name="Jackson S.A."/>
            <person name="Wing R.A."/>
            <person name="Wang J."/>
            <person name="Chen M."/>
        </authorList>
    </citation>
    <scope>NUCLEOTIDE SEQUENCE [LARGE SCALE GENOMIC DNA]</scope>
    <source>
        <strain evidence="12">cv. IRGC 101232</strain>
    </source>
</reference>
<dbReference type="SUPFAM" id="SSF56112">
    <property type="entry name" value="Protein kinase-like (PK-like)"/>
    <property type="match status" value="2"/>
</dbReference>
<evidence type="ECO:0000256" key="10">
    <source>
        <dbReference type="RuleBase" id="RU004335"/>
    </source>
</evidence>
<dbReference type="InterPro" id="IPR017441">
    <property type="entry name" value="Protein_kinase_ATP_BS"/>
</dbReference>
<dbReference type="GO" id="GO:0004553">
    <property type="term" value="F:hydrolase activity, hydrolyzing O-glycosyl compounds"/>
    <property type="evidence" value="ECO:0007669"/>
    <property type="project" value="InterPro"/>
</dbReference>
<dbReference type="SUPFAM" id="SSF51445">
    <property type="entry name" value="(Trans)glycosidases"/>
    <property type="match status" value="1"/>
</dbReference>
<name>J3N709_ORYBR</name>
<dbReference type="GO" id="GO:0005524">
    <property type="term" value="F:ATP binding"/>
    <property type="evidence" value="ECO:0007669"/>
    <property type="project" value="UniProtKB-UniRule"/>
</dbReference>
<evidence type="ECO:0000313" key="12">
    <source>
        <dbReference type="EnsemblPlants" id="OB11G15950.1"/>
    </source>
</evidence>
<evidence type="ECO:0000256" key="6">
    <source>
        <dbReference type="ARBA" id="ARBA00022801"/>
    </source>
</evidence>
<dbReference type="FunFam" id="3.30.200.20:FF:000635">
    <property type="entry name" value="Wall-associated receptor kinase 3"/>
    <property type="match status" value="1"/>
</dbReference>
<dbReference type="Pfam" id="PF07714">
    <property type="entry name" value="PK_Tyr_Ser-Thr"/>
    <property type="match status" value="2"/>
</dbReference>
<dbReference type="Gene3D" id="1.10.510.10">
    <property type="entry name" value="Transferase(Phosphotransferase) domain 1"/>
    <property type="match status" value="2"/>
</dbReference>
<organism evidence="12">
    <name type="scientific">Oryza brachyantha</name>
    <name type="common">malo sina</name>
    <dbReference type="NCBI Taxonomy" id="4533"/>
    <lineage>
        <taxon>Eukaryota</taxon>
        <taxon>Viridiplantae</taxon>
        <taxon>Streptophyta</taxon>
        <taxon>Embryophyta</taxon>
        <taxon>Tracheophyta</taxon>
        <taxon>Spermatophyta</taxon>
        <taxon>Magnoliopsida</taxon>
        <taxon>Liliopsida</taxon>
        <taxon>Poales</taxon>
        <taxon>Poaceae</taxon>
        <taxon>BOP clade</taxon>
        <taxon>Oryzoideae</taxon>
        <taxon>Oryzeae</taxon>
        <taxon>Oryzinae</taxon>
        <taxon>Oryza</taxon>
    </lineage>
</organism>
<dbReference type="PANTHER" id="PTHR27005">
    <property type="entry name" value="WALL-ASSOCIATED RECEPTOR KINASE-LIKE 21"/>
    <property type="match status" value="1"/>
</dbReference>
<evidence type="ECO:0000256" key="5">
    <source>
        <dbReference type="ARBA" id="ARBA00022777"/>
    </source>
</evidence>
<dbReference type="InterPro" id="IPR011009">
    <property type="entry name" value="Kinase-like_dom_sf"/>
</dbReference>
<evidence type="ECO:0000313" key="13">
    <source>
        <dbReference type="Proteomes" id="UP000006038"/>
    </source>
</evidence>
<feature type="domain" description="Protein kinase" evidence="11">
    <location>
        <begin position="762"/>
        <end position="1030"/>
    </location>
</feature>
<keyword evidence="13" id="KW-1185">Reference proteome</keyword>
<evidence type="ECO:0000256" key="4">
    <source>
        <dbReference type="ARBA" id="ARBA00022741"/>
    </source>
</evidence>
<dbReference type="PROSITE" id="PS00108">
    <property type="entry name" value="PROTEIN_KINASE_ST"/>
    <property type="match status" value="1"/>
</dbReference>
<evidence type="ECO:0000256" key="8">
    <source>
        <dbReference type="ARBA" id="ARBA00023295"/>
    </source>
</evidence>
<evidence type="ECO:0000256" key="9">
    <source>
        <dbReference type="PROSITE-ProRule" id="PRU10141"/>
    </source>
</evidence>
<keyword evidence="8" id="KW-0326">Glycosidase</keyword>
<keyword evidence="3" id="KW-0808">Transferase</keyword>
<dbReference type="HOGENOM" id="CLU_288928_0_0_1"/>
<accession>J3N709</accession>
<dbReference type="GO" id="GO:0004674">
    <property type="term" value="F:protein serine/threonine kinase activity"/>
    <property type="evidence" value="ECO:0007669"/>
    <property type="project" value="UniProtKB-KW"/>
</dbReference>
<keyword evidence="2" id="KW-0723">Serine/threonine-protein kinase</keyword>
<dbReference type="GO" id="GO:0005886">
    <property type="term" value="C:plasma membrane"/>
    <property type="evidence" value="ECO:0007669"/>
    <property type="project" value="TreeGrafter"/>
</dbReference>
<dbReference type="AlphaFoldDB" id="J3N709"/>
<dbReference type="Gene3D" id="3.20.20.80">
    <property type="entry name" value="Glycosidases"/>
    <property type="match status" value="1"/>
</dbReference>
<dbReference type="FunFam" id="3.30.200.20:FF:000337">
    <property type="entry name" value="Wall-associated receptor kinase 3"/>
    <property type="match status" value="1"/>
</dbReference>
<comment type="similarity">
    <text evidence="1 10">Belongs to the glycosyl hydrolase 17 family.</text>
</comment>
<dbReference type="PROSITE" id="PS50011">
    <property type="entry name" value="PROTEIN_KINASE_DOM"/>
    <property type="match status" value="2"/>
</dbReference>
<dbReference type="FunFam" id="1.10.510.10:FF:000474">
    <property type="entry name" value="Wall-associated receptor kinase 3"/>
    <property type="match status" value="1"/>
</dbReference>
<feature type="domain" description="Protein kinase" evidence="11">
    <location>
        <begin position="417"/>
        <end position="696"/>
    </location>
</feature>
<dbReference type="SMART" id="SM00220">
    <property type="entry name" value="S_TKc"/>
    <property type="match status" value="1"/>
</dbReference>
<dbReference type="STRING" id="4533.J3N709"/>
<evidence type="ECO:0000256" key="2">
    <source>
        <dbReference type="ARBA" id="ARBA00022527"/>
    </source>
</evidence>
<reference evidence="12" key="2">
    <citation type="submission" date="2013-04" db="UniProtKB">
        <authorList>
            <consortium name="EnsemblPlants"/>
        </authorList>
    </citation>
    <scope>IDENTIFICATION</scope>
</reference>
<proteinExistence type="inferred from homology"/>
<evidence type="ECO:0000256" key="3">
    <source>
        <dbReference type="ARBA" id="ARBA00022679"/>
    </source>
</evidence>
<dbReference type="eggNOG" id="ENOG502QTCP">
    <property type="taxonomic scope" value="Eukaryota"/>
</dbReference>
<sequence>MWVHANILPHSPATSVTAVTVDNEVLTNNDSTILRSLLPAMQSLHAALAACNLTARVAVTTAHSLAVLSSSFSPFSVAFRRELLPYITPLPTFLAKTNSSFLIKAYPYFAYKIDGNRVDLDYVLFEANADVSDPATGLHYDNMLHAQLDTAIYKANYGKPVDIRVSVTRWSSQGGGDEAEATPENVVRYNGNLMRLGAHGKETPAAPDEALQVYLFALFKKDMKLGPTSERHYGLFKPDDTPVYDVGVKALTMGGSWKEKGNGTSGGGAGGWLWRKGSEGRTVQDPKLDSTQCLQLHTRTMMLPDLFSRFRRSSIYLMASVRSSSAIPSDLPTLDRAPADAAAAVYGLQQGCFEFDIRLCIWELDWGVFIKSCKTNLQKNKTMTGSISQYHDKFKFKVDIKQNIKVFTEDEIKRITSNFSVPIGRGGFGEVYRGTLDDDYDLVAVKRYISKDLRKEFMEEVSIHSQMSHKNVVELIGYCIGESTLMIVTKYISKGNLDDILHNSDISIPLDVRLGIAIGCAEALSHMHSMHLSSDSLVCHGDIKPANILLDDNLTAKLSDFGVSRLLSGGVTQYTEHIKGSTSYMDPIYFQEGCLTPRSDVYSFGIVLVELIARKRVRKGDVNLIGSFNKACASGKDREIFDSAIANKKNMKILKEMRKLAIECLSLDIHKRPQMNVVEKRLRILKKELKNIHEKYSESILASHQAWHKNYNQGITMPSYNSRTQLKKSLSIFKRNLSSSKILLELGNVRIFTQEELNEVTQNYSYLLSGGTSGKVYQGTLEDNTVVAVRRFSEVFEGFEEAFINGGMILSQIVHRNIVRLLGYCLDADCPAFVYEHAARGTLSDVLDRHEDFPLHLRVKIAVQTAEALEYLHSSPTGIIKHGYVVPSKILVDDNFTPKLTGFSWAQRLIKASKVTIDDDVICNGFNNGAFHDRCVSLKLKTDVYQFGVLLLTLISRKNFVFYADHDHLILQLRAAYKTDNSGRAFFDDDIAARSEDITLLEVIGRLSLNCVSEIDQRPTMKEVAEHLRIIRRSWKNNGRADGATLVSEAVTKSRITGAEGTT</sequence>
<feature type="binding site" evidence="9">
    <location>
        <position position="446"/>
    </location>
    <ligand>
        <name>ATP</name>
        <dbReference type="ChEBI" id="CHEBI:30616"/>
    </ligand>
</feature>
<keyword evidence="7 9" id="KW-0067">ATP-binding</keyword>
<keyword evidence="5" id="KW-0418">Kinase</keyword>
<dbReference type="PANTHER" id="PTHR27005:SF87">
    <property type="entry name" value="OS11G0556600 PROTEIN"/>
    <property type="match status" value="1"/>
</dbReference>
<dbReference type="InterPro" id="IPR000719">
    <property type="entry name" value="Prot_kinase_dom"/>
</dbReference>
<dbReference type="InterPro" id="IPR017853">
    <property type="entry name" value="GH"/>
</dbReference>
<evidence type="ECO:0000259" key="11">
    <source>
        <dbReference type="PROSITE" id="PS50011"/>
    </source>
</evidence>
<dbReference type="InterPro" id="IPR008271">
    <property type="entry name" value="Ser/Thr_kinase_AS"/>
</dbReference>
<dbReference type="GO" id="GO:0005975">
    <property type="term" value="P:carbohydrate metabolic process"/>
    <property type="evidence" value="ECO:0007669"/>
    <property type="project" value="InterPro"/>
</dbReference>
<dbReference type="InterPro" id="IPR000490">
    <property type="entry name" value="Glyco_hydro_17"/>
</dbReference>
<dbReference type="GO" id="GO:0007166">
    <property type="term" value="P:cell surface receptor signaling pathway"/>
    <property type="evidence" value="ECO:0007669"/>
    <property type="project" value="InterPro"/>
</dbReference>
<dbReference type="InterPro" id="IPR045274">
    <property type="entry name" value="WAK-like"/>
</dbReference>
<dbReference type="Gene3D" id="3.30.200.20">
    <property type="entry name" value="Phosphorylase Kinase, domain 1"/>
    <property type="match status" value="2"/>
</dbReference>
<dbReference type="EnsemblPlants" id="OB11G15950.1">
    <property type="protein sequence ID" value="OB11G15950.1"/>
    <property type="gene ID" value="OB11G15950"/>
</dbReference>
<dbReference type="Pfam" id="PF00332">
    <property type="entry name" value="Glyco_hydro_17"/>
    <property type="match status" value="1"/>
</dbReference>
<evidence type="ECO:0000256" key="1">
    <source>
        <dbReference type="ARBA" id="ARBA00008773"/>
    </source>
</evidence>
<keyword evidence="6" id="KW-0378">Hydrolase</keyword>
<dbReference type="FunFam" id="1.10.510.10:FF:000910">
    <property type="entry name" value="Wall-associated receptor kinase 3"/>
    <property type="match status" value="1"/>
</dbReference>
<dbReference type="Proteomes" id="UP000006038">
    <property type="component" value="Chromosome 11"/>
</dbReference>
<dbReference type="PROSITE" id="PS00107">
    <property type="entry name" value="PROTEIN_KINASE_ATP"/>
    <property type="match status" value="1"/>
</dbReference>